<protein>
    <recommendedName>
        <fullName evidence="3">Small subunit ribosomal protein S1</fullName>
    </recommendedName>
</protein>
<dbReference type="Proteomes" id="UP000183508">
    <property type="component" value="Unassembled WGS sequence"/>
</dbReference>
<evidence type="ECO:0000313" key="2">
    <source>
        <dbReference type="Proteomes" id="UP000183508"/>
    </source>
</evidence>
<reference evidence="2" key="1">
    <citation type="submission" date="2016-10" db="EMBL/GenBank/DDBJ databases">
        <authorList>
            <person name="Varghese N."/>
        </authorList>
    </citation>
    <scope>NUCLEOTIDE SEQUENCE [LARGE SCALE GENOMIC DNA]</scope>
    <source>
        <strain evidence="2">DSM 17980</strain>
    </source>
</reference>
<proteinExistence type="predicted"/>
<accession>A0A1I7KF50</accession>
<name>A0A1I7KF50_9BACL</name>
<dbReference type="OrthoDB" id="2371379at2"/>
<dbReference type="InterPro" id="IPR012340">
    <property type="entry name" value="NA-bd_OB-fold"/>
</dbReference>
<keyword evidence="2" id="KW-1185">Reference proteome</keyword>
<dbReference type="STRING" id="392015.SAMN05421543_11592"/>
<evidence type="ECO:0008006" key="3">
    <source>
        <dbReference type="Google" id="ProtNLM"/>
    </source>
</evidence>
<dbReference type="AlphaFoldDB" id="A0A1I7KF50"/>
<evidence type="ECO:0000313" key="1">
    <source>
        <dbReference type="EMBL" id="SFU96048.1"/>
    </source>
</evidence>
<dbReference type="SUPFAM" id="SSF50249">
    <property type="entry name" value="Nucleic acid-binding proteins"/>
    <property type="match status" value="1"/>
</dbReference>
<organism evidence="1 2">
    <name type="scientific">Alicyclobacillus macrosporangiidus</name>
    <dbReference type="NCBI Taxonomy" id="392015"/>
    <lineage>
        <taxon>Bacteria</taxon>
        <taxon>Bacillati</taxon>
        <taxon>Bacillota</taxon>
        <taxon>Bacilli</taxon>
        <taxon>Bacillales</taxon>
        <taxon>Alicyclobacillaceae</taxon>
        <taxon>Alicyclobacillus</taxon>
    </lineage>
</organism>
<gene>
    <name evidence="1" type="ORF">SAMN05421543_11592</name>
</gene>
<dbReference type="EMBL" id="FPBV01000015">
    <property type="protein sequence ID" value="SFU96048.1"/>
    <property type="molecule type" value="Genomic_DNA"/>
</dbReference>
<dbReference type="RefSeq" id="WP_074954102.1">
    <property type="nucleotide sequence ID" value="NZ_FPBV01000015.1"/>
</dbReference>
<sequence>MDAIPVYLNITAEGARINPQQFDSDEHALMMFMSWRSNDTVVQALVTGSERIKYYFNKQDNQQEWREEEALMIRFGPLIGHIPLSESGIANARQFPRYYNRLIAVMPDRFNPGTGERPLLLFSRRRAREAMQNANLPKMSPGTNWTGVIARRLPRGYIVDVGGFSTWLPLSLVDFGVVQPRELGIGEMVTVKIMPERSGKTIVVSRKDAMDNPYDLHKGKYINGSHVVGQVRVVRGSNGYAVLHDGVSVRFRRGGEREMFRTGTWVSLRITGRNEEEKVLLGTVEGVIAQPVA</sequence>